<comment type="catalytic activity">
    <reaction evidence="9 10">
        <text>XTP + H2O = XMP + diphosphate + H(+)</text>
        <dbReference type="Rhea" id="RHEA:28610"/>
        <dbReference type="ChEBI" id="CHEBI:15377"/>
        <dbReference type="ChEBI" id="CHEBI:15378"/>
        <dbReference type="ChEBI" id="CHEBI:33019"/>
        <dbReference type="ChEBI" id="CHEBI:57464"/>
        <dbReference type="ChEBI" id="CHEBI:61314"/>
        <dbReference type="EC" id="3.6.1.66"/>
    </reaction>
</comment>
<dbReference type="GO" id="GO:0009146">
    <property type="term" value="P:purine nucleoside triphosphate catabolic process"/>
    <property type="evidence" value="ECO:0007669"/>
    <property type="project" value="UniProtKB-UniRule"/>
</dbReference>
<evidence type="ECO:0000256" key="6">
    <source>
        <dbReference type="ARBA" id="ARBA00022842"/>
    </source>
</evidence>
<dbReference type="PANTHER" id="PTHR11067">
    <property type="entry name" value="INOSINE TRIPHOSPHATE PYROPHOSPHATASE/HAM1 PROTEIN"/>
    <property type="match status" value="1"/>
</dbReference>
<feature type="binding site" evidence="10">
    <location>
        <begin position="148"/>
        <end position="151"/>
    </location>
    <ligand>
        <name>substrate</name>
    </ligand>
</feature>
<dbReference type="InterPro" id="IPR002637">
    <property type="entry name" value="RdgB/HAM1"/>
</dbReference>
<name>A0A9D7S8R5_9BACT</name>
<keyword evidence="6 10" id="KW-0460">Magnesium</keyword>
<dbReference type="NCBIfam" id="TIGR00042">
    <property type="entry name" value="RdgB/HAM1 family non-canonical purine NTP pyrophosphatase"/>
    <property type="match status" value="1"/>
</dbReference>
<dbReference type="CDD" id="cd00515">
    <property type="entry name" value="HAM1"/>
    <property type="match status" value="1"/>
</dbReference>
<evidence type="ECO:0000256" key="5">
    <source>
        <dbReference type="ARBA" id="ARBA00022801"/>
    </source>
</evidence>
<comment type="subunit">
    <text evidence="2 10">Homodimer.</text>
</comment>
<dbReference type="GO" id="GO:0036222">
    <property type="term" value="F:XTP diphosphatase activity"/>
    <property type="evidence" value="ECO:0007669"/>
    <property type="project" value="UniProtKB-UniRule"/>
</dbReference>
<comment type="catalytic activity">
    <reaction evidence="8 10">
        <text>dITP + H2O = dIMP + diphosphate + H(+)</text>
        <dbReference type="Rhea" id="RHEA:28342"/>
        <dbReference type="ChEBI" id="CHEBI:15377"/>
        <dbReference type="ChEBI" id="CHEBI:15378"/>
        <dbReference type="ChEBI" id="CHEBI:33019"/>
        <dbReference type="ChEBI" id="CHEBI:61194"/>
        <dbReference type="ChEBI" id="CHEBI:61382"/>
        <dbReference type="EC" id="3.6.1.66"/>
    </reaction>
</comment>
<proteinExistence type="inferred from homology"/>
<feature type="binding site" evidence="10">
    <location>
        <begin position="7"/>
        <end position="12"/>
    </location>
    <ligand>
        <name>substrate</name>
    </ligand>
</feature>
<dbReference type="Proteomes" id="UP000808349">
    <property type="component" value="Unassembled WGS sequence"/>
</dbReference>
<feature type="active site" description="Proton acceptor" evidence="10">
    <location>
        <position position="68"/>
    </location>
</feature>
<sequence>MDLIFASSNQHKLKEIIPLLPEHIHLKSLLDIGIHEEIPETGNTIEENAILKAQYVYSRTKLNCFSEDTGLEVAALKGDPGVHTARYAGEERDPNNNMNLLLQQLEGQLDRRARFKTVIALFYNGKLELFEGIINGTIAYEKKGLGGFGYDPIFIPEGFEDTFGSLDGSIKQQLSHRSRAMKKLLEYLKSTG</sequence>
<feature type="binding site" evidence="10">
    <location>
        <position position="68"/>
    </location>
    <ligand>
        <name>Mg(2+)</name>
        <dbReference type="ChEBI" id="CHEBI:18420"/>
    </ligand>
</feature>
<gene>
    <name evidence="12" type="primary">rdgB</name>
    <name evidence="12" type="ORF">IPO85_11160</name>
</gene>
<dbReference type="HAMAP" id="MF_01405">
    <property type="entry name" value="Non_canon_purine_NTPase"/>
    <property type="match status" value="1"/>
</dbReference>
<evidence type="ECO:0000256" key="8">
    <source>
        <dbReference type="ARBA" id="ARBA00051875"/>
    </source>
</evidence>
<feature type="binding site" evidence="10">
    <location>
        <begin position="176"/>
        <end position="177"/>
    </location>
    <ligand>
        <name>substrate</name>
    </ligand>
</feature>
<comment type="function">
    <text evidence="10">Pyrophosphatase that catalyzes the hydrolysis of nucleoside triphosphates to their monophosphate derivatives, with a high preference for the non-canonical purine nucleotides XTP (xanthosine triphosphate), dITP (deoxyinosine triphosphate) and ITP. Seems to function as a house-cleaning enzyme that removes non-canonical purine nucleotides from the nucleotide pool, thus preventing their incorporation into DNA/RNA and avoiding chromosomal lesions.</text>
</comment>
<dbReference type="InterPro" id="IPR020922">
    <property type="entry name" value="dITP/XTP_pyrophosphatase"/>
</dbReference>
<evidence type="ECO:0000256" key="7">
    <source>
        <dbReference type="ARBA" id="ARBA00023080"/>
    </source>
</evidence>
<dbReference type="InterPro" id="IPR029001">
    <property type="entry name" value="ITPase-like_fam"/>
</dbReference>
<feature type="binding site" evidence="10">
    <location>
        <position position="171"/>
    </location>
    <ligand>
        <name>substrate</name>
    </ligand>
</feature>
<evidence type="ECO:0000256" key="3">
    <source>
        <dbReference type="ARBA" id="ARBA00022723"/>
    </source>
</evidence>
<dbReference type="EC" id="3.6.1.66" evidence="10"/>
<evidence type="ECO:0000256" key="4">
    <source>
        <dbReference type="ARBA" id="ARBA00022741"/>
    </source>
</evidence>
<protein>
    <recommendedName>
        <fullName evidence="10">dITP/XTP pyrophosphatase</fullName>
        <ecNumber evidence="10">3.6.1.66</ecNumber>
    </recommendedName>
    <alternativeName>
        <fullName evidence="10">Non-canonical purine NTP pyrophosphatase</fullName>
    </alternativeName>
    <alternativeName>
        <fullName evidence="10">Non-standard purine NTP pyrophosphatase</fullName>
    </alternativeName>
    <alternativeName>
        <fullName evidence="10">Nucleoside-triphosphate diphosphatase</fullName>
    </alternativeName>
    <alternativeName>
        <fullName evidence="10">Nucleoside-triphosphate pyrophosphatase</fullName>
        <shortName evidence="10">NTPase</shortName>
    </alternativeName>
</protein>
<dbReference type="EMBL" id="JADKFW010000007">
    <property type="protein sequence ID" value="MBK9718050.1"/>
    <property type="molecule type" value="Genomic_DNA"/>
</dbReference>
<evidence type="ECO:0000256" key="2">
    <source>
        <dbReference type="ARBA" id="ARBA00011738"/>
    </source>
</evidence>
<dbReference type="GO" id="GO:0000166">
    <property type="term" value="F:nucleotide binding"/>
    <property type="evidence" value="ECO:0007669"/>
    <property type="project" value="UniProtKB-KW"/>
</dbReference>
<comment type="catalytic activity">
    <reaction evidence="10">
        <text>ITP + H2O = IMP + diphosphate + H(+)</text>
        <dbReference type="Rhea" id="RHEA:29399"/>
        <dbReference type="ChEBI" id="CHEBI:15377"/>
        <dbReference type="ChEBI" id="CHEBI:15378"/>
        <dbReference type="ChEBI" id="CHEBI:33019"/>
        <dbReference type="ChEBI" id="CHEBI:58053"/>
        <dbReference type="ChEBI" id="CHEBI:61402"/>
        <dbReference type="EC" id="3.6.1.66"/>
    </reaction>
</comment>
<evidence type="ECO:0000256" key="10">
    <source>
        <dbReference type="HAMAP-Rule" id="MF_01405"/>
    </source>
</evidence>
<reference evidence="12 13" key="1">
    <citation type="submission" date="2020-10" db="EMBL/GenBank/DDBJ databases">
        <title>Connecting structure to function with the recovery of over 1000 high-quality activated sludge metagenome-assembled genomes encoding full-length rRNA genes using long-read sequencing.</title>
        <authorList>
            <person name="Singleton C.M."/>
            <person name="Petriglieri F."/>
            <person name="Kristensen J.M."/>
            <person name="Kirkegaard R.H."/>
            <person name="Michaelsen T.Y."/>
            <person name="Andersen M.H."/>
            <person name="Karst S.M."/>
            <person name="Dueholm M.S."/>
            <person name="Nielsen P.H."/>
            <person name="Albertsen M."/>
        </authorList>
    </citation>
    <scope>NUCLEOTIDE SEQUENCE [LARGE SCALE GENOMIC DNA]</scope>
    <source>
        <strain evidence="12">Ribe_18-Q3-R11-54_BAT3C.373</strain>
    </source>
</reference>
<dbReference type="FunFam" id="3.90.950.10:FF:000001">
    <property type="entry name" value="dITP/XTP pyrophosphatase"/>
    <property type="match status" value="1"/>
</dbReference>
<accession>A0A9D7S8R5</accession>
<dbReference type="Gene3D" id="3.90.950.10">
    <property type="match status" value="1"/>
</dbReference>
<dbReference type="Pfam" id="PF01725">
    <property type="entry name" value="Ham1p_like"/>
    <property type="match status" value="1"/>
</dbReference>
<comment type="similarity">
    <text evidence="1 10 11">Belongs to the HAM1 NTPase family.</text>
</comment>
<evidence type="ECO:0000256" key="1">
    <source>
        <dbReference type="ARBA" id="ARBA00008023"/>
    </source>
</evidence>
<dbReference type="GO" id="GO:0017111">
    <property type="term" value="F:ribonucleoside triphosphate phosphatase activity"/>
    <property type="evidence" value="ECO:0007669"/>
    <property type="project" value="InterPro"/>
</dbReference>
<evidence type="ECO:0000256" key="9">
    <source>
        <dbReference type="ARBA" id="ARBA00052017"/>
    </source>
</evidence>
<keyword evidence="3 10" id="KW-0479">Metal-binding</keyword>
<comment type="caution">
    <text evidence="10">Lacks conserved residue(s) required for the propagation of feature annotation.</text>
</comment>
<keyword evidence="4 10" id="KW-0547">Nucleotide-binding</keyword>
<dbReference type="GO" id="GO:0005829">
    <property type="term" value="C:cytosol"/>
    <property type="evidence" value="ECO:0007669"/>
    <property type="project" value="TreeGrafter"/>
</dbReference>
<comment type="caution">
    <text evidence="12">The sequence shown here is derived from an EMBL/GenBank/DDBJ whole genome shotgun (WGS) entry which is preliminary data.</text>
</comment>
<dbReference type="GO" id="GO:0046872">
    <property type="term" value="F:metal ion binding"/>
    <property type="evidence" value="ECO:0007669"/>
    <property type="project" value="UniProtKB-KW"/>
</dbReference>
<dbReference type="GO" id="GO:0009117">
    <property type="term" value="P:nucleotide metabolic process"/>
    <property type="evidence" value="ECO:0007669"/>
    <property type="project" value="UniProtKB-KW"/>
</dbReference>
<dbReference type="PANTHER" id="PTHR11067:SF9">
    <property type="entry name" value="INOSINE TRIPHOSPHATE PYROPHOSPHATASE"/>
    <property type="match status" value="1"/>
</dbReference>
<comment type="cofactor">
    <cofactor evidence="10">
        <name>Mg(2+)</name>
        <dbReference type="ChEBI" id="CHEBI:18420"/>
    </cofactor>
    <text evidence="10">Binds 1 Mg(2+) ion per subunit.</text>
</comment>
<dbReference type="GO" id="GO:0035870">
    <property type="term" value="F:dITP diphosphatase activity"/>
    <property type="evidence" value="ECO:0007669"/>
    <property type="project" value="UniProtKB-UniRule"/>
</dbReference>
<keyword evidence="5 10" id="KW-0378">Hydrolase</keyword>
<keyword evidence="7 10" id="KW-0546">Nucleotide metabolism</keyword>
<dbReference type="AlphaFoldDB" id="A0A9D7S8R5"/>
<evidence type="ECO:0000256" key="11">
    <source>
        <dbReference type="RuleBase" id="RU003781"/>
    </source>
</evidence>
<dbReference type="GO" id="GO:0036220">
    <property type="term" value="F:ITP diphosphatase activity"/>
    <property type="evidence" value="ECO:0007669"/>
    <property type="project" value="UniProtKB-UniRule"/>
</dbReference>
<dbReference type="SUPFAM" id="SSF52972">
    <property type="entry name" value="ITPase-like"/>
    <property type="match status" value="1"/>
</dbReference>
<organism evidence="12 13">
    <name type="scientific">Candidatus Defluviibacterium haderslevense</name>
    <dbReference type="NCBI Taxonomy" id="2981993"/>
    <lineage>
        <taxon>Bacteria</taxon>
        <taxon>Pseudomonadati</taxon>
        <taxon>Bacteroidota</taxon>
        <taxon>Saprospiria</taxon>
        <taxon>Saprospirales</taxon>
        <taxon>Saprospiraceae</taxon>
        <taxon>Candidatus Defluviibacterium</taxon>
    </lineage>
</organism>
<feature type="binding site" evidence="10">
    <location>
        <position position="69"/>
    </location>
    <ligand>
        <name>substrate</name>
    </ligand>
</feature>
<evidence type="ECO:0000313" key="12">
    <source>
        <dbReference type="EMBL" id="MBK9718050.1"/>
    </source>
</evidence>
<evidence type="ECO:0000313" key="13">
    <source>
        <dbReference type="Proteomes" id="UP000808349"/>
    </source>
</evidence>